<evidence type="ECO:0000313" key="3">
    <source>
        <dbReference type="Proteomes" id="UP000269945"/>
    </source>
</evidence>
<sequence>MWHQWRALRLYLLPAVCGGISKDSRKLPRCEHWGGSILFSQNYSGFYVPGGDFISSWP</sequence>
<accession>A0A9X9MAG6</accession>
<feature type="signal peptide" evidence="1">
    <location>
        <begin position="1"/>
        <end position="18"/>
    </location>
</feature>
<evidence type="ECO:0000313" key="2">
    <source>
        <dbReference type="EMBL" id="VCX40571.1"/>
    </source>
</evidence>
<proteinExistence type="predicted"/>
<protein>
    <submittedName>
        <fullName evidence="2">Uncharacterized protein</fullName>
    </submittedName>
</protein>
<dbReference type="EMBL" id="CYRY02045220">
    <property type="protein sequence ID" value="VCX40571.1"/>
    <property type="molecule type" value="Genomic_DNA"/>
</dbReference>
<keyword evidence="3" id="KW-1185">Reference proteome</keyword>
<feature type="chain" id="PRO_5040742837" evidence="1">
    <location>
        <begin position="19"/>
        <end position="58"/>
    </location>
</feature>
<gene>
    <name evidence="2" type="ORF">BN2614_LOCUS4</name>
</gene>
<organism evidence="2 3">
    <name type="scientific">Gulo gulo</name>
    <name type="common">Wolverine</name>
    <name type="synonym">Gluton</name>
    <dbReference type="NCBI Taxonomy" id="48420"/>
    <lineage>
        <taxon>Eukaryota</taxon>
        <taxon>Metazoa</taxon>
        <taxon>Chordata</taxon>
        <taxon>Craniata</taxon>
        <taxon>Vertebrata</taxon>
        <taxon>Euteleostomi</taxon>
        <taxon>Mammalia</taxon>
        <taxon>Eutheria</taxon>
        <taxon>Laurasiatheria</taxon>
        <taxon>Carnivora</taxon>
        <taxon>Caniformia</taxon>
        <taxon>Musteloidea</taxon>
        <taxon>Mustelidae</taxon>
        <taxon>Guloninae</taxon>
        <taxon>Gulo</taxon>
    </lineage>
</organism>
<name>A0A9X9MAG6_GULGU</name>
<evidence type="ECO:0000256" key="1">
    <source>
        <dbReference type="SAM" id="SignalP"/>
    </source>
</evidence>
<dbReference type="Proteomes" id="UP000269945">
    <property type="component" value="Unassembled WGS sequence"/>
</dbReference>
<dbReference type="AlphaFoldDB" id="A0A9X9MAG6"/>
<comment type="caution">
    <text evidence="2">The sequence shown here is derived from an EMBL/GenBank/DDBJ whole genome shotgun (WGS) entry which is preliminary data.</text>
</comment>
<reference evidence="2 3" key="1">
    <citation type="submission" date="2018-10" db="EMBL/GenBank/DDBJ databases">
        <authorList>
            <person name="Ekblom R."/>
            <person name="Jareborg N."/>
        </authorList>
    </citation>
    <scope>NUCLEOTIDE SEQUENCE [LARGE SCALE GENOMIC DNA]</scope>
    <source>
        <tissue evidence="2">Muscle</tissue>
    </source>
</reference>
<keyword evidence="1" id="KW-0732">Signal</keyword>